<accession>A0A2P5B8I6</accession>
<sequence length="109" mass="11895">MAGTSSSSSDNVPPNHFVDDFYFSALFDDGEIFPISDEKYAQELKPKKKPETLQSSSQRLIKSEPTTSSDKEVKTVSTEHAKIKESKKCPGCNIHAGVGMNFAVAVDPN</sequence>
<protein>
    <submittedName>
        <fullName evidence="2">Uncharacterized protein</fullName>
    </submittedName>
</protein>
<feature type="compositionally biased region" description="Basic and acidic residues" evidence="1">
    <location>
        <begin position="69"/>
        <end position="79"/>
    </location>
</feature>
<proteinExistence type="predicted"/>
<feature type="region of interest" description="Disordered" evidence="1">
    <location>
        <begin position="43"/>
        <end position="79"/>
    </location>
</feature>
<keyword evidence="3" id="KW-1185">Reference proteome</keyword>
<dbReference type="EMBL" id="JXTB01000337">
    <property type="protein sequence ID" value="PON45098.1"/>
    <property type="molecule type" value="Genomic_DNA"/>
</dbReference>
<dbReference type="STRING" id="3476.A0A2P5B8I6"/>
<feature type="compositionally biased region" description="Polar residues" evidence="1">
    <location>
        <begin position="52"/>
        <end position="68"/>
    </location>
</feature>
<reference evidence="3" key="1">
    <citation type="submission" date="2016-06" db="EMBL/GenBank/DDBJ databases">
        <title>Parallel loss of symbiosis genes in relatives of nitrogen-fixing non-legume Parasponia.</title>
        <authorList>
            <person name="Van Velzen R."/>
            <person name="Holmer R."/>
            <person name="Bu F."/>
            <person name="Rutten L."/>
            <person name="Van Zeijl A."/>
            <person name="Liu W."/>
            <person name="Santuari L."/>
            <person name="Cao Q."/>
            <person name="Sharma T."/>
            <person name="Shen D."/>
            <person name="Roswanjaya Y."/>
            <person name="Wardhani T."/>
            <person name="Kalhor M.S."/>
            <person name="Jansen J."/>
            <person name="Van den Hoogen J."/>
            <person name="Gungor B."/>
            <person name="Hartog M."/>
            <person name="Hontelez J."/>
            <person name="Verver J."/>
            <person name="Yang W.-C."/>
            <person name="Schijlen E."/>
            <person name="Repin R."/>
            <person name="Schilthuizen M."/>
            <person name="Schranz E."/>
            <person name="Heidstra R."/>
            <person name="Miyata K."/>
            <person name="Fedorova E."/>
            <person name="Kohlen W."/>
            <person name="Bisseling T."/>
            <person name="Smit S."/>
            <person name="Geurts R."/>
        </authorList>
    </citation>
    <scope>NUCLEOTIDE SEQUENCE [LARGE SCALE GENOMIC DNA]</scope>
    <source>
        <strain evidence="3">cv. WU1-14</strain>
    </source>
</reference>
<dbReference type="Proteomes" id="UP000237105">
    <property type="component" value="Unassembled WGS sequence"/>
</dbReference>
<gene>
    <name evidence="2" type="ORF">PanWU01x14_261320</name>
</gene>
<name>A0A2P5B8I6_PARAD</name>
<evidence type="ECO:0000256" key="1">
    <source>
        <dbReference type="SAM" id="MobiDB-lite"/>
    </source>
</evidence>
<comment type="caution">
    <text evidence="2">The sequence shown here is derived from an EMBL/GenBank/DDBJ whole genome shotgun (WGS) entry which is preliminary data.</text>
</comment>
<evidence type="ECO:0000313" key="2">
    <source>
        <dbReference type="EMBL" id="PON45098.1"/>
    </source>
</evidence>
<organism evidence="2 3">
    <name type="scientific">Parasponia andersonii</name>
    <name type="common">Sponia andersonii</name>
    <dbReference type="NCBI Taxonomy" id="3476"/>
    <lineage>
        <taxon>Eukaryota</taxon>
        <taxon>Viridiplantae</taxon>
        <taxon>Streptophyta</taxon>
        <taxon>Embryophyta</taxon>
        <taxon>Tracheophyta</taxon>
        <taxon>Spermatophyta</taxon>
        <taxon>Magnoliopsida</taxon>
        <taxon>eudicotyledons</taxon>
        <taxon>Gunneridae</taxon>
        <taxon>Pentapetalae</taxon>
        <taxon>rosids</taxon>
        <taxon>fabids</taxon>
        <taxon>Rosales</taxon>
        <taxon>Cannabaceae</taxon>
        <taxon>Parasponia</taxon>
    </lineage>
</organism>
<dbReference type="AlphaFoldDB" id="A0A2P5B8I6"/>
<evidence type="ECO:0000313" key="3">
    <source>
        <dbReference type="Proteomes" id="UP000237105"/>
    </source>
</evidence>
<dbReference type="OrthoDB" id="10479859at2759"/>